<evidence type="ECO:0000313" key="6">
    <source>
        <dbReference type="EMBL" id="RKP21678.1"/>
    </source>
</evidence>
<dbReference type="OrthoDB" id="4822at2759"/>
<dbReference type="PANTHER" id="PTHR23329">
    <property type="entry name" value="TUFTELIN-INTERACTING PROTEIN 11-RELATED"/>
    <property type="match status" value="1"/>
</dbReference>
<reference evidence="6" key="3">
    <citation type="submission" date="2018-08" db="EMBL/GenBank/DDBJ databases">
        <title>Leveraging single-cell genomics to expand the Fungal Tree of Life.</title>
        <authorList>
            <consortium name="DOE Joint Genome Institute"/>
            <person name="Ahrendt S.R."/>
            <person name="Quandt C.A."/>
            <person name="Ciobanu D."/>
            <person name="Clum A."/>
            <person name="Salamov A."/>
            <person name="Andreopoulos B."/>
            <person name="Cheng J.-F."/>
            <person name="Woyke T."/>
            <person name="Pelin A."/>
            <person name="Henrissat B."/>
            <person name="Reynolds N."/>
            <person name="Benny G.L."/>
            <person name="Smith M.E."/>
            <person name="James T.Y."/>
            <person name="Grigoriev I.V."/>
        </authorList>
    </citation>
    <scope>NUCLEOTIDE SEQUENCE</scope>
    <source>
        <strain evidence="6">CSF55</strain>
    </source>
</reference>
<feature type="region of interest" description="Disordered" evidence="3">
    <location>
        <begin position="1"/>
        <end position="88"/>
    </location>
</feature>
<dbReference type="Proteomes" id="UP000281549">
    <property type="component" value="Unassembled WGS sequence"/>
</dbReference>
<keyword evidence="7" id="KW-1185">Reference proteome</keyword>
<dbReference type="PANTHER" id="PTHR23329:SF1">
    <property type="entry name" value="TUFTELIN-INTERACTING PROTEIN 11"/>
    <property type="match status" value="1"/>
</dbReference>
<sequence>MEFLDEVSTTDVSSEEEYGYQKRRNKEEEIYGVFMSSEEDEKNERYFKKKGRYQKHEEEKERETSSSEDEIEENEPEPEPFAKKEVKLDEKKEYFEQKEDTKMRNVTEREVNEARRKLQALDKDFGKFEQHTKGIGLKLLLKMGYKPGDGLGAKGEGMFQPIDAGKAREKKSGLGASIHDVEIEKNVSEEEEEKPFKEIELKKKKRWRKGVKDEQTKTIKNLLDSFGETVSYKIIDMTGKEAIEIENIKNRKSFEVDETQVNKLPELRHNVKLLVNLCEGKIIELNQQLNQEEEKRLEIENQIKDKKENVNQIEKNLKMSEDLLPIFHEIKRRMKMPTIPIESYFDLFDKIFKIEIPKSDKLFSSILKPLVLRLLNNEEEIQFNRNILIKLKKYFTGNGFDNLIFYTLLPKVRQFINSNDVRDLKVLEYLEIYKECFSNAMFDKLVIKDVLLPRILSQISQGVKWNWLFVYLPLLKNYSTEVFNQREFIQNSLPKCASLIEPIITVFEEDQMQQFLHQSIVPKLASTLRNFEINPANQELEPFKQVLEWIKYLPLSTMMSLFENIFFPNWLEILHTWLSNEPNYDEISLWYLQWKKQFPPLLINNNSIKFQFYKALDIMDKMIDNPSIDIASLNVYRKW</sequence>
<feature type="coiled-coil region" evidence="2">
    <location>
        <begin position="275"/>
        <end position="323"/>
    </location>
</feature>
<dbReference type="SMART" id="SM00443">
    <property type="entry name" value="G_patch"/>
    <property type="match status" value="1"/>
</dbReference>
<dbReference type="AlphaFoldDB" id="A0A075AV15"/>
<reference evidence="8" key="2">
    <citation type="journal article" date="2018" name="Nat. Microbiol.">
        <title>Leveraging single-cell genomics to expand the fungal tree of life.</title>
        <authorList>
            <person name="Ahrendt S.R."/>
            <person name="Quandt C.A."/>
            <person name="Ciobanu D."/>
            <person name="Clum A."/>
            <person name="Salamov A."/>
            <person name="Andreopoulos B."/>
            <person name="Cheng J.F."/>
            <person name="Woyke T."/>
            <person name="Pelin A."/>
            <person name="Henrissat B."/>
            <person name="Reynolds N.K."/>
            <person name="Benny G.L."/>
            <person name="Smith M.E."/>
            <person name="James T.Y."/>
            <person name="Grigoriev I.V."/>
        </authorList>
    </citation>
    <scope>NUCLEOTIDE SEQUENCE [LARGE SCALE GENOMIC DNA]</scope>
    <source>
        <strain evidence="8">CSF55</strain>
    </source>
</reference>
<dbReference type="GO" id="GO:0071008">
    <property type="term" value="C:U2-type post-mRNA release spliceosomal complex"/>
    <property type="evidence" value="ECO:0007669"/>
    <property type="project" value="TreeGrafter"/>
</dbReference>
<dbReference type="STRING" id="988480.A0A075AV15"/>
<dbReference type="InterPro" id="IPR045211">
    <property type="entry name" value="TFP11/STIP/Ntr1"/>
</dbReference>
<keyword evidence="2" id="KW-0175">Coiled coil</keyword>
<dbReference type="GO" id="GO:0003676">
    <property type="term" value="F:nucleic acid binding"/>
    <property type="evidence" value="ECO:0007669"/>
    <property type="project" value="InterPro"/>
</dbReference>
<dbReference type="PROSITE" id="PS50174">
    <property type="entry name" value="G_PATCH"/>
    <property type="match status" value="1"/>
</dbReference>
<evidence type="ECO:0000259" key="4">
    <source>
        <dbReference type="PROSITE" id="PS50174"/>
    </source>
</evidence>
<dbReference type="InterPro" id="IPR000467">
    <property type="entry name" value="G_patch_dom"/>
</dbReference>
<dbReference type="OMA" id="CEQDIIQ"/>
<accession>A0A075AV15</accession>
<feature type="domain" description="G-patch" evidence="4">
    <location>
        <begin position="132"/>
        <end position="179"/>
    </location>
</feature>
<dbReference type="Pfam" id="PF01585">
    <property type="entry name" value="G-patch"/>
    <property type="match status" value="1"/>
</dbReference>
<gene>
    <name evidence="5" type="ORF">O9G_001301</name>
    <name evidence="6" type="ORF">ROZALSC1DRAFT_26933</name>
</gene>
<dbReference type="InterPro" id="IPR022783">
    <property type="entry name" value="GCFC_dom"/>
</dbReference>
<evidence type="ECO:0000313" key="5">
    <source>
        <dbReference type="EMBL" id="EPZ32399.1"/>
    </source>
</evidence>
<dbReference type="EMBL" id="KE561154">
    <property type="protein sequence ID" value="EPZ32399.1"/>
    <property type="molecule type" value="Genomic_DNA"/>
</dbReference>
<comment type="similarity">
    <text evidence="1">Belongs to the TFP11/STIP family.</text>
</comment>
<feature type="compositionally biased region" description="Basic and acidic residues" evidence="3">
    <location>
        <begin position="54"/>
        <end position="65"/>
    </location>
</feature>
<evidence type="ECO:0000256" key="2">
    <source>
        <dbReference type="SAM" id="Coils"/>
    </source>
</evidence>
<evidence type="ECO:0000313" key="7">
    <source>
        <dbReference type="Proteomes" id="UP000030755"/>
    </source>
</evidence>
<evidence type="ECO:0000256" key="3">
    <source>
        <dbReference type="SAM" id="MobiDB-lite"/>
    </source>
</evidence>
<evidence type="ECO:0000313" key="8">
    <source>
        <dbReference type="Proteomes" id="UP000281549"/>
    </source>
</evidence>
<proteinExistence type="inferred from homology"/>
<dbReference type="GO" id="GO:0000390">
    <property type="term" value="P:spliceosomal complex disassembly"/>
    <property type="evidence" value="ECO:0007669"/>
    <property type="project" value="InterPro"/>
</dbReference>
<feature type="compositionally biased region" description="Acidic residues" evidence="3">
    <location>
        <begin position="66"/>
        <end position="78"/>
    </location>
</feature>
<evidence type="ECO:0000256" key="1">
    <source>
        <dbReference type="ARBA" id="ARBA00010900"/>
    </source>
</evidence>
<dbReference type="Proteomes" id="UP000030755">
    <property type="component" value="Unassembled WGS sequence"/>
</dbReference>
<organism evidence="5 7">
    <name type="scientific">Rozella allomycis (strain CSF55)</name>
    <dbReference type="NCBI Taxonomy" id="988480"/>
    <lineage>
        <taxon>Eukaryota</taxon>
        <taxon>Fungi</taxon>
        <taxon>Fungi incertae sedis</taxon>
        <taxon>Cryptomycota</taxon>
        <taxon>Cryptomycota incertae sedis</taxon>
        <taxon>Rozella</taxon>
    </lineage>
</organism>
<reference evidence="5 7" key="1">
    <citation type="journal article" date="2013" name="Curr. Biol.">
        <title>Shared signatures of parasitism and phylogenomics unite Cryptomycota and microsporidia.</title>
        <authorList>
            <person name="James T.Y."/>
            <person name="Pelin A."/>
            <person name="Bonen L."/>
            <person name="Ahrendt S."/>
            <person name="Sain D."/>
            <person name="Corradi N."/>
            <person name="Stajich J.E."/>
        </authorList>
    </citation>
    <scope>NUCLEOTIDE SEQUENCE [LARGE SCALE GENOMIC DNA]</scope>
    <source>
        <strain evidence="5 7">CSF55</strain>
        <strain evidence="5 7">CSF55</strain>
    </source>
</reference>
<name>A0A075AV15_ROZAC</name>
<protein>
    <recommendedName>
        <fullName evidence="4">G-patch domain-containing protein</fullName>
    </recommendedName>
</protein>
<dbReference type="Pfam" id="PF07842">
    <property type="entry name" value="GCFC"/>
    <property type="match status" value="1"/>
</dbReference>
<dbReference type="EMBL" id="ML004937">
    <property type="protein sequence ID" value="RKP21678.1"/>
    <property type="molecule type" value="Genomic_DNA"/>
</dbReference>
<feature type="compositionally biased region" description="Low complexity" evidence="3">
    <location>
        <begin position="1"/>
        <end position="12"/>
    </location>
</feature>
<dbReference type="HOGENOM" id="CLU_428374_0_0_1"/>